<proteinExistence type="predicted"/>
<accession>A0AAW1I5J7</accession>
<organism evidence="1 2">
    <name type="scientific">Saponaria officinalis</name>
    <name type="common">Common soapwort</name>
    <name type="synonym">Lychnis saponaria</name>
    <dbReference type="NCBI Taxonomy" id="3572"/>
    <lineage>
        <taxon>Eukaryota</taxon>
        <taxon>Viridiplantae</taxon>
        <taxon>Streptophyta</taxon>
        <taxon>Embryophyta</taxon>
        <taxon>Tracheophyta</taxon>
        <taxon>Spermatophyta</taxon>
        <taxon>Magnoliopsida</taxon>
        <taxon>eudicotyledons</taxon>
        <taxon>Gunneridae</taxon>
        <taxon>Pentapetalae</taxon>
        <taxon>Caryophyllales</taxon>
        <taxon>Caryophyllaceae</taxon>
        <taxon>Caryophylleae</taxon>
        <taxon>Saponaria</taxon>
    </lineage>
</organism>
<evidence type="ECO:0000313" key="2">
    <source>
        <dbReference type="Proteomes" id="UP001443914"/>
    </source>
</evidence>
<evidence type="ECO:0000313" key="1">
    <source>
        <dbReference type="EMBL" id="KAK9684751.1"/>
    </source>
</evidence>
<keyword evidence="2" id="KW-1185">Reference proteome</keyword>
<protein>
    <submittedName>
        <fullName evidence="1">Uncharacterized protein</fullName>
    </submittedName>
</protein>
<gene>
    <name evidence="1" type="ORF">RND81_10G229300</name>
</gene>
<comment type="caution">
    <text evidence="1">The sequence shown here is derived from an EMBL/GenBank/DDBJ whole genome shotgun (WGS) entry which is preliminary data.</text>
</comment>
<reference evidence="1" key="1">
    <citation type="submission" date="2024-03" db="EMBL/GenBank/DDBJ databases">
        <title>WGS assembly of Saponaria officinalis var. Norfolk2.</title>
        <authorList>
            <person name="Jenkins J."/>
            <person name="Shu S."/>
            <person name="Grimwood J."/>
            <person name="Barry K."/>
            <person name="Goodstein D."/>
            <person name="Schmutz J."/>
            <person name="Leebens-Mack J."/>
            <person name="Osbourn A."/>
        </authorList>
    </citation>
    <scope>NUCLEOTIDE SEQUENCE [LARGE SCALE GENOMIC DNA]</scope>
    <source>
        <strain evidence="1">JIC</strain>
    </source>
</reference>
<sequence length="165" mass="19056">MFVDNPLFFFFTFTFESVFKSIQVFSSSLIVEIIYLSRFRKCCPLNQVLRYMEETKQFGVQFSNADAVVELRVKVHTTEGIKLFDVHLRDTIRDIKERVCDEVTEQFGKTYACEPDVFMMLHFPSLKVLDGALSQTLFEVLDDAGIVNDVNQFPETVVVELFPIG</sequence>
<dbReference type="Proteomes" id="UP001443914">
    <property type="component" value="Unassembled WGS sequence"/>
</dbReference>
<name>A0AAW1I5J7_SAPOF</name>
<dbReference type="AlphaFoldDB" id="A0AAW1I5J7"/>
<dbReference type="EMBL" id="JBDFQZ010000010">
    <property type="protein sequence ID" value="KAK9684751.1"/>
    <property type="molecule type" value="Genomic_DNA"/>
</dbReference>